<feature type="non-terminal residue" evidence="2">
    <location>
        <position position="1"/>
    </location>
</feature>
<dbReference type="RefSeq" id="XP_033595949.1">
    <property type="nucleotide sequence ID" value="XM_033748792.1"/>
</dbReference>
<organism evidence="2 3">
    <name type="scientific">Pseudovirgaria hyperparasitica</name>
    <dbReference type="NCBI Taxonomy" id="470096"/>
    <lineage>
        <taxon>Eukaryota</taxon>
        <taxon>Fungi</taxon>
        <taxon>Dikarya</taxon>
        <taxon>Ascomycota</taxon>
        <taxon>Pezizomycotina</taxon>
        <taxon>Dothideomycetes</taxon>
        <taxon>Dothideomycetes incertae sedis</taxon>
        <taxon>Acrospermales</taxon>
        <taxon>Acrospermaceae</taxon>
        <taxon>Pseudovirgaria</taxon>
    </lineage>
</organism>
<gene>
    <name evidence="2" type="ORF">EJ05DRAFT_523014</name>
</gene>
<sequence length="258" mass="29153">VNKHHLATRLATLHPCTNSSTRKHLETLYKPTINYNNKPTHPTSHTIIHLPAQPTMSALKFKLLCGTPTDEETSTSTSTYLPPSPHTPANPPTTTAPTLTLTPTNPPRKQTNPPQSKNHTFNLHSARAPCIAYWTSTCPSTTTSNPQSQPTPCPYSHTRYPPYFNNKPHERRAAVLRNTQNTQNSNLTATHTHNKTEKQGVAAVGQGQGEQVRIGQLLEAREREIELLRRRLREEERLVRDLTGYLRVTWGFLERLRR</sequence>
<feature type="compositionally biased region" description="Pro residues" evidence="1">
    <location>
        <begin position="82"/>
        <end position="91"/>
    </location>
</feature>
<proteinExistence type="predicted"/>
<name>A0A6A6VS36_9PEZI</name>
<protein>
    <submittedName>
        <fullName evidence="2">Uncharacterized protein</fullName>
    </submittedName>
</protein>
<feature type="region of interest" description="Disordered" evidence="1">
    <location>
        <begin position="67"/>
        <end position="121"/>
    </location>
</feature>
<feature type="region of interest" description="Disordered" evidence="1">
    <location>
        <begin position="180"/>
        <end position="207"/>
    </location>
</feature>
<reference evidence="2" key="1">
    <citation type="journal article" date="2020" name="Stud. Mycol.">
        <title>101 Dothideomycetes genomes: a test case for predicting lifestyles and emergence of pathogens.</title>
        <authorList>
            <person name="Haridas S."/>
            <person name="Albert R."/>
            <person name="Binder M."/>
            <person name="Bloem J."/>
            <person name="Labutti K."/>
            <person name="Salamov A."/>
            <person name="Andreopoulos B."/>
            <person name="Baker S."/>
            <person name="Barry K."/>
            <person name="Bills G."/>
            <person name="Bluhm B."/>
            <person name="Cannon C."/>
            <person name="Castanera R."/>
            <person name="Culley D."/>
            <person name="Daum C."/>
            <person name="Ezra D."/>
            <person name="Gonzalez J."/>
            <person name="Henrissat B."/>
            <person name="Kuo A."/>
            <person name="Liang C."/>
            <person name="Lipzen A."/>
            <person name="Lutzoni F."/>
            <person name="Magnuson J."/>
            <person name="Mondo S."/>
            <person name="Nolan M."/>
            <person name="Ohm R."/>
            <person name="Pangilinan J."/>
            <person name="Park H.-J."/>
            <person name="Ramirez L."/>
            <person name="Alfaro M."/>
            <person name="Sun H."/>
            <person name="Tritt A."/>
            <person name="Yoshinaga Y."/>
            <person name="Zwiers L.-H."/>
            <person name="Turgeon B."/>
            <person name="Goodwin S."/>
            <person name="Spatafora J."/>
            <person name="Crous P."/>
            <person name="Grigoriev I."/>
        </authorList>
    </citation>
    <scope>NUCLEOTIDE SEQUENCE</scope>
    <source>
        <strain evidence="2">CBS 121739</strain>
    </source>
</reference>
<dbReference type="Proteomes" id="UP000799437">
    <property type="component" value="Unassembled WGS sequence"/>
</dbReference>
<accession>A0A6A6VS36</accession>
<dbReference type="GeneID" id="54489846"/>
<feature type="compositionally biased region" description="Polar residues" evidence="1">
    <location>
        <begin position="108"/>
        <end position="121"/>
    </location>
</feature>
<feature type="compositionally biased region" description="Low complexity" evidence="1">
    <location>
        <begin position="92"/>
        <end position="103"/>
    </location>
</feature>
<feature type="compositionally biased region" description="Polar residues" evidence="1">
    <location>
        <begin position="180"/>
        <end position="191"/>
    </location>
</feature>
<evidence type="ECO:0000313" key="3">
    <source>
        <dbReference type="Proteomes" id="UP000799437"/>
    </source>
</evidence>
<dbReference type="EMBL" id="ML996584">
    <property type="protein sequence ID" value="KAF2753498.1"/>
    <property type="molecule type" value="Genomic_DNA"/>
</dbReference>
<dbReference type="AlphaFoldDB" id="A0A6A6VS36"/>
<evidence type="ECO:0000256" key="1">
    <source>
        <dbReference type="SAM" id="MobiDB-lite"/>
    </source>
</evidence>
<keyword evidence="3" id="KW-1185">Reference proteome</keyword>
<evidence type="ECO:0000313" key="2">
    <source>
        <dbReference type="EMBL" id="KAF2753498.1"/>
    </source>
</evidence>